<sequence>MCGLVGRLPPEEEYGNVEYKTRLTNLSDSRVKHLITQMKWRLEEGNGKAIYEIGVADDGAITGLDDLEMENSLETLRIMAKELHVKMSIINERQVEGGKRMAEILIEKEEYEDDFQEIRVAILGSAEAGKSTLCGVLSQGELDDGKGKARVNVFRYLHEFKTGRTSSICQTSLRFDGNGKILGKCNSNHLIDSTCAKIVTLIDLAGDKKYLKTTIYGISGYRPNVCCVVISGKGPPGMMTKEHLGFVIALNIPFFVVITKIDSVKDDHLSKVMISINSLLKIVSGDRKAIYITNEDSTEEYATSLCMGKKIIPIICLSSVSGKNLNILKRFLGHLKNDNIKKIRNVNIKKREVDPLFYVEDAFEVTGVGIVICGSLNQGMLAEGDSVCIGPTSKDGSFLKATIKSIHKNKHQPITKIFAGETASIAVNIEKHLHSLYIPKRLLIQKGMILAGMSNNGILKPCRQFVARFFLLSHYSRGIVFVGFQGTMYIGSVCQTVTIINIEGEEKSLKTGRWYNVKFEFYSTPQCIQVGDPIIFREGKTKGMGEISKIICS</sequence>
<dbReference type="Pfam" id="PF00009">
    <property type="entry name" value="GTP_EFTU"/>
    <property type="match status" value="1"/>
</dbReference>
<dbReference type="InterPro" id="IPR000795">
    <property type="entry name" value="T_Tr_GTP-bd_dom"/>
</dbReference>
<dbReference type="Gene3D" id="2.40.30.10">
    <property type="entry name" value="Translation factors"/>
    <property type="match status" value="1"/>
</dbReference>
<dbReference type="GO" id="GO:0005525">
    <property type="term" value="F:GTP binding"/>
    <property type="evidence" value="ECO:0007669"/>
    <property type="project" value="UniProtKB-KW"/>
</dbReference>
<evidence type="ECO:0000256" key="3">
    <source>
        <dbReference type="ARBA" id="ARBA00023134"/>
    </source>
</evidence>
<dbReference type="InterPro" id="IPR027417">
    <property type="entry name" value="P-loop_NTPase"/>
</dbReference>
<reference evidence="6" key="2">
    <citation type="submission" date="2015-08" db="UniProtKB">
        <authorList>
            <consortium name="WormBaseParasite"/>
        </authorList>
    </citation>
    <scope>IDENTIFICATION</scope>
</reference>
<dbReference type="SUPFAM" id="SSF52540">
    <property type="entry name" value="P-loop containing nucleoside triphosphate hydrolases"/>
    <property type="match status" value="1"/>
</dbReference>
<dbReference type="SUPFAM" id="SSF50465">
    <property type="entry name" value="EF-Tu/eEF-1alpha/eIF2-gamma C-terminal domain"/>
    <property type="match status" value="1"/>
</dbReference>
<keyword evidence="5" id="KW-1185">Reference proteome</keyword>
<dbReference type="InterPro" id="IPR050055">
    <property type="entry name" value="EF-Tu_GTPase"/>
</dbReference>
<evidence type="ECO:0000313" key="6">
    <source>
        <dbReference type="WBParaSite" id="SVE_0871000.2"/>
    </source>
</evidence>
<dbReference type="Proteomes" id="UP000035680">
    <property type="component" value="Unassembled WGS sequence"/>
</dbReference>
<dbReference type="InterPro" id="IPR009001">
    <property type="entry name" value="Transl_elong_EF1A/Init_IF2_C"/>
</dbReference>
<keyword evidence="2" id="KW-0547">Nucleotide-binding</keyword>
<comment type="similarity">
    <text evidence="1">Belongs to the TRAFAC class translation factor GTPase superfamily. Classic translation factor GTPase family. EF-Tu/EF-1A subfamily.</text>
</comment>
<name>A0A0K0FIJ1_STRVS</name>
<dbReference type="PANTHER" id="PTHR43721">
    <property type="entry name" value="ELONGATION FACTOR TU-RELATED"/>
    <property type="match status" value="1"/>
</dbReference>
<proteinExistence type="inferred from homology"/>
<accession>A0A0K0FIJ1</accession>
<keyword evidence="3" id="KW-0342">GTP-binding</keyword>
<dbReference type="Gene3D" id="3.40.50.300">
    <property type="entry name" value="P-loop containing nucleotide triphosphate hydrolases"/>
    <property type="match status" value="1"/>
</dbReference>
<dbReference type="WBParaSite" id="SVE_0871000.2">
    <property type="protein sequence ID" value="SVE_0871000.2"/>
    <property type="gene ID" value="SVE_0871000"/>
</dbReference>
<evidence type="ECO:0000259" key="4">
    <source>
        <dbReference type="Pfam" id="PF00009"/>
    </source>
</evidence>
<dbReference type="AlphaFoldDB" id="A0A0K0FIJ1"/>
<dbReference type="GO" id="GO:0003746">
    <property type="term" value="F:translation elongation factor activity"/>
    <property type="evidence" value="ECO:0007669"/>
    <property type="project" value="TreeGrafter"/>
</dbReference>
<protein>
    <submittedName>
        <fullName evidence="6">GTP-binding protein 2 (inferred by orthology to a human protein)</fullName>
    </submittedName>
</protein>
<dbReference type="SUPFAM" id="SSF50447">
    <property type="entry name" value="Translation proteins"/>
    <property type="match status" value="1"/>
</dbReference>
<evidence type="ECO:0000256" key="1">
    <source>
        <dbReference type="ARBA" id="ARBA00007249"/>
    </source>
</evidence>
<evidence type="ECO:0000313" key="5">
    <source>
        <dbReference type="Proteomes" id="UP000035680"/>
    </source>
</evidence>
<dbReference type="STRING" id="75913.A0A0K0FIJ1"/>
<reference evidence="5" key="1">
    <citation type="submission" date="2014-07" db="EMBL/GenBank/DDBJ databases">
        <authorList>
            <person name="Martin A.A"/>
            <person name="De Silva N."/>
        </authorList>
    </citation>
    <scope>NUCLEOTIDE SEQUENCE</scope>
</reference>
<dbReference type="GO" id="GO:0003924">
    <property type="term" value="F:GTPase activity"/>
    <property type="evidence" value="ECO:0007669"/>
    <property type="project" value="InterPro"/>
</dbReference>
<organism evidence="5 6">
    <name type="scientific">Strongyloides venezuelensis</name>
    <name type="common">Threadworm</name>
    <dbReference type="NCBI Taxonomy" id="75913"/>
    <lineage>
        <taxon>Eukaryota</taxon>
        <taxon>Metazoa</taxon>
        <taxon>Ecdysozoa</taxon>
        <taxon>Nematoda</taxon>
        <taxon>Chromadorea</taxon>
        <taxon>Rhabditida</taxon>
        <taxon>Tylenchina</taxon>
        <taxon>Panagrolaimomorpha</taxon>
        <taxon>Strongyloidoidea</taxon>
        <taxon>Strongyloididae</taxon>
        <taxon>Strongyloides</taxon>
    </lineage>
</organism>
<dbReference type="PANTHER" id="PTHR43721:SF3">
    <property type="entry name" value="GTP-BINDING PROTEIN 2"/>
    <property type="match status" value="1"/>
</dbReference>
<feature type="domain" description="Tr-type G" evidence="4">
    <location>
        <begin position="118"/>
        <end position="329"/>
    </location>
</feature>
<evidence type="ECO:0000256" key="2">
    <source>
        <dbReference type="ARBA" id="ARBA00022741"/>
    </source>
</evidence>
<dbReference type="InterPro" id="IPR009000">
    <property type="entry name" value="Transl_B-barrel_sf"/>
</dbReference>